<comment type="caution">
    <text evidence="2">The sequence shown here is derived from an EMBL/GenBank/DDBJ whole genome shotgun (WGS) entry which is preliminary data.</text>
</comment>
<proteinExistence type="predicted"/>
<name>A0A6L7G754_9RHOB</name>
<keyword evidence="1" id="KW-1133">Transmembrane helix</keyword>
<evidence type="ECO:0000313" key="2">
    <source>
        <dbReference type="EMBL" id="MXN19226.1"/>
    </source>
</evidence>
<sequence length="90" mass="9405">MTWTAFKSLKEYASRRMCGGAAQSIVRHLSLVMAALSGLVLLHVAPQAAPLAFALAAAAGLAALARPQPLPARVAVRSGRASDRQGRKAR</sequence>
<feature type="transmembrane region" description="Helical" evidence="1">
    <location>
        <begin position="48"/>
        <end position="65"/>
    </location>
</feature>
<keyword evidence="3" id="KW-1185">Reference proteome</keyword>
<organism evidence="2 3">
    <name type="scientific">Pseudooceanicola albus</name>
    <dbReference type="NCBI Taxonomy" id="2692189"/>
    <lineage>
        <taxon>Bacteria</taxon>
        <taxon>Pseudomonadati</taxon>
        <taxon>Pseudomonadota</taxon>
        <taxon>Alphaproteobacteria</taxon>
        <taxon>Rhodobacterales</taxon>
        <taxon>Paracoccaceae</taxon>
        <taxon>Pseudooceanicola</taxon>
    </lineage>
</organism>
<dbReference type="RefSeq" id="WP_160895350.1">
    <property type="nucleotide sequence ID" value="NZ_WUMU01000017.1"/>
</dbReference>
<accession>A0A6L7G754</accession>
<keyword evidence="1" id="KW-0472">Membrane</keyword>
<reference evidence="2 3" key="1">
    <citation type="submission" date="2019-12" db="EMBL/GenBank/DDBJ databases">
        <authorList>
            <person name="Li M."/>
        </authorList>
    </citation>
    <scope>NUCLEOTIDE SEQUENCE [LARGE SCALE GENOMIC DNA]</scope>
    <source>
        <strain evidence="2 3">GBMRC 2024</strain>
    </source>
</reference>
<dbReference type="EMBL" id="WUMU01000017">
    <property type="protein sequence ID" value="MXN19226.1"/>
    <property type="molecule type" value="Genomic_DNA"/>
</dbReference>
<dbReference type="AlphaFoldDB" id="A0A6L7G754"/>
<dbReference type="Proteomes" id="UP000477911">
    <property type="component" value="Unassembled WGS sequence"/>
</dbReference>
<feature type="transmembrane region" description="Helical" evidence="1">
    <location>
        <begin position="25"/>
        <end position="42"/>
    </location>
</feature>
<keyword evidence="1" id="KW-0812">Transmembrane</keyword>
<evidence type="ECO:0000313" key="3">
    <source>
        <dbReference type="Proteomes" id="UP000477911"/>
    </source>
</evidence>
<protein>
    <submittedName>
        <fullName evidence="2">Uncharacterized protein</fullName>
    </submittedName>
</protein>
<gene>
    <name evidence="2" type="ORF">GR170_15395</name>
</gene>
<evidence type="ECO:0000256" key="1">
    <source>
        <dbReference type="SAM" id="Phobius"/>
    </source>
</evidence>